<dbReference type="PROSITE" id="PS50005">
    <property type="entry name" value="TPR"/>
    <property type="match status" value="2"/>
</dbReference>
<feature type="repeat" description="TPR" evidence="3">
    <location>
        <begin position="255"/>
        <end position="288"/>
    </location>
</feature>
<gene>
    <name evidence="5" type="ORF">A9Q84_12590</name>
</gene>
<organism evidence="5 6">
    <name type="scientific">Halobacteriovorax marinus</name>
    <dbReference type="NCBI Taxonomy" id="97084"/>
    <lineage>
        <taxon>Bacteria</taxon>
        <taxon>Pseudomonadati</taxon>
        <taxon>Bdellovibrionota</taxon>
        <taxon>Bacteriovoracia</taxon>
        <taxon>Bacteriovoracales</taxon>
        <taxon>Halobacteriovoraceae</taxon>
        <taxon>Halobacteriovorax</taxon>
    </lineage>
</organism>
<evidence type="ECO:0000256" key="3">
    <source>
        <dbReference type="PROSITE-ProRule" id="PRU00339"/>
    </source>
</evidence>
<accession>A0A1Y5F8D0</accession>
<evidence type="ECO:0008006" key="7">
    <source>
        <dbReference type="Google" id="ProtNLM"/>
    </source>
</evidence>
<comment type="caution">
    <text evidence="5">The sequence shown here is derived from an EMBL/GenBank/DDBJ whole genome shotgun (WGS) entry which is preliminary data.</text>
</comment>
<dbReference type="SMART" id="SM00028">
    <property type="entry name" value="TPR"/>
    <property type="match status" value="4"/>
</dbReference>
<dbReference type="InterPro" id="IPR019734">
    <property type="entry name" value="TPR_rpt"/>
</dbReference>
<sequence length="437" mass="50511">MKILKGRPISMEENIKNLLTSELLSSWAYFERLIHAVDDLSKIGQLPESKELTQKMNFDLVELLEVKVFKKEYISEDVRNLSLSELKYKCKDTTELFEKMIRLELNGSEVLSTTVEFINLVYEYAHEWHHLCADFTDLSVELPRINLVEAKVTSPKHIMGWEEELTETLREESDELLDPTPRPHVSGLSVIDGGLKDTPDELQLDEDEEFEDDITDISEDSIIPLFFLSKENLIRFEGEGLGSIGSLEWQRDKKYDQLLHLGHEAVFDKDYDRALDQFSKALNYKETAEILTLVGWVYSLLGKLDKAKSYCLKAIQSDADYGPPYNDLGTYLLSEGQTDESLKWFEMAKKAINYQNREYPYINSGRAHMNMKNLPKALEEFSKALTLAPYHEELHTTVERLKKSIHKSSKEQWDDDWTKTSGLDNLEDPDNNDSPFN</sequence>
<dbReference type="Pfam" id="PF13181">
    <property type="entry name" value="TPR_8"/>
    <property type="match status" value="2"/>
</dbReference>
<dbReference type="InterPro" id="IPR011990">
    <property type="entry name" value="TPR-like_helical_dom_sf"/>
</dbReference>
<reference evidence="6" key="1">
    <citation type="journal article" date="2017" name="Proc. Natl. Acad. Sci. U.S.A.">
        <title>Simulation of Deepwater Horizon oil plume reveals substrate specialization within a complex community of hydrocarbon-degraders.</title>
        <authorList>
            <person name="Hu P."/>
            <person name="Dubinsky E.A."/>
            <person name="Probst A.J."/>
            <person name="Wang J."/>
            <person name="Sieber C.M.K."/>
            <person name="Tom L.M."/>
            <person name="Gardinali P."/>
            <person name="Banfield J.F."/>
            <person name="Atlas R.M."/>
            <person name="Andersen G.L."/>
        </authorList>
    </citation>
    <scope>NUCLEOTIDE SEQUENCE [LARGE SCALE GENOMIC DNA]</scope>
</reference>
<name>A0A1Y5F8D0_9BACT</name>
<feature type="repeat" description="TPR" evidence="3">
    <location>
        <begin position="358"/>
        <end position="391"/>
    </location>
</feature>
<dbReference type="PANTHER" id="PTHR44943">
    <property type="entry name" value="CELLULOSE SYNTHASE OPERON PROTEIN C"/>
    <property type="match status" value="1"/>
</dbReference>
<dbReference type="PANTHER" id="PTHR44943:SF4">
    <property type="entry name" value="TPR REPEAT-CONTAINING PROTEIN MJ0798"/>
    <property type="match status" value="1"/>
</dbReference>
<evidence type="ECO:0000256" key="1">
    <source>
        <dbReference type="ARBA" id="ARBA00022737"/>
    </source>
</evidence>
<evidence type="ECO:0000256" key="4">
    <source>
        <dbReference type="SAM" id="MobiDB-lite"/>
    </source>
</evidence>
<keyword evidence="2 3" id="KW-0802">TPR repeat</keyword>
<evidence type="ECO:0000256" key="2">
    <source>
        <dbReference type="ARBA" id="ARBA00022803"/>
    </source>
</evidence>
<dbReference type="Proteomes" id="UP000196531">
    <property type="component" value="Unassembled WGS sequence"/>
</dbReference>
<dbReference type="AlphaFoldDB" id="A0A1Y5F8D0"/>
<feature type="compositionally biased region" description="Basic and acidic residues" evidence="4">
    <location>
        <begin position="405"/>
        <end position="418"/>
    </location>
</feature>
<dbReference type="SUPFAM" id="SSF48452">
    <property type="entry name" value="TPR-like"/>
    <property type="match status" value="1"/>
</dbReference>
<dbReference type="EMBL" id="MAAO01000006">
    <property type="protein sequence ID" value="OUR97158.1"/>
    <property type="molecule type" value="Genomic_DNA"/>
</dbReference>
<protein>
    <recommendedName>
        <fullName evidence="7">Tetratricopeptide repeat protein</fullName>
    </recommendedName>
</protein>
<feature type="region of interest" description="Disordered" evidence="4">
    <location>
        <begin position="405"/>
        <end position="437"/>
    </location>
</feature>
<dbReference type="Gene3D" id="1.25.40.10">
    <property type="entry name" value="Tetratricopeptide repeat domain"/>
    <property type="match status" value="2"/>
</dbReference>
<dbReference type="InterPro" id="IPR051685">
    <property type="entry name" value="Ycf3/AcsC/BcsC/TPR_MFPF"/>
</dbReference>
<keyword evidence="1" id="KW-0677">Repeat</keyword>
<evidence type="ECO:0000313" key="5">
    <source>
        <dbReference type="EMBL" id="OUR97158.1"/>
    </source>
</evidence>
<proteinExistence type="predicted"/>
<evidence type="ECO:0000313" key="6">
    <source>
        <dbReference type="Proteomes" id="UP000196531"/>
    </source>
</evidence>